<dbReference type="RefSeq" id="WP_153820728.1">
    <property type="nucleotide sequence ID" value="NZ_WJIE01000005.1"/>
</dbReference>
<proteinExistence type="predicted"/>
<name>A0A6N7PNY4_9BACT</name>
<dbReference type="EMBL" id="WJIE01000005">
    <property type="protein sequence ID" value="MRG93882.1"/>
    <property type="molecule type" value="Genomic_DNA"/>
</dbReference>
<dbReference type="AlphaFoldDB" id="A0A6N7PNY4"/>
<gene>
    <name evidence="1" type="ORF">GF068_18455</name>
</gene>
<protein>
    <submittedName>
        <fullName evidence="1">Uncharacterized protein</fullName>
    </submittedName>
</protein>
<sequence length="62" mass="6918">MSDRQEQANGTTLTNAQIATIIEAANEVRIARKVLSHKLIHLDDVLEDVGLGKRREQVQEHG</sequence>
<evidence type="ECO:0000313" key="1">
    <source>
        <dbReference type="EMBL" id="MRG93882.1"/>
    </source>
</evidence>
<dbReference type="Proteomes" id="UP000440224">
    <property type="component" value="Unassembled WGS sequence"/>
</dbReference>
<keyword evidence="2" id="KW-1185">Reference proteome</keyword>
<comment type="caution">
    <text evidence="1">The sequence shown here is derived from an EMBL/GenBank/DDBJ whole genome shotgun (WGS) entry which is preliminary data.</text>
</comment>
<reference evidence="1 2" key="1">
    <citation type="submission" date="2019-10" db="EMBL/GenBank/DDBJ databases">
        <title>A soil myxobacterium in the family Polyangiaceae.</title>
        <authorList>
            <person name="Li Y."/>
            <person name="Wang J."/>
        </authorList>
    </citation>
    <scope>NUCLEOTIDE SEQUENCE [LARGE SCALE GENOMIC DNA]</scope>
    <source>
        <strain evidence="1 2">DSM 14734</strain>
    </source>
</reference>
<evidence type="ECO:0000313" key="2">
    <source>
        <dbReference type="Proteomes" id="UP000440224"/>
    </source>
</evidence>
<accession>A0A6N7PNY4</accession>
<organism evidence="1 2">
    <name type="scientific">Polyangium spumosum</name>
    <dbReference type="NCBI Taxonomy" id="889282"/>
    <lineage>
        <taxon>Bacteria</taxon>
        <taxon>Pseudomonadati</taxon>
        <taxon>Myxococcota</taxon>
        <taxon>Polyangia</taxon>
        <taxon>Polyangiales</taxon>
        <taxon>Polyangiaceae</taxon>
        <taxon>Polyangium</taxon>
    </lineage>
</organism>